<evidence type="ECO:0008006" key="4">
    <source>
        <dbReference type="Google" id="ProtNLM"/>
    </source>
</evidence>
<dbReference type="AlphaFoldDB" id="A0A1I5CV47"/>
<keyword evidence="3" id="KW-1185">Reference proteome</keyword>
<dbReference type="STRING" id="398199.SAMN05421804_10679"/>
<dbReference type="Proteomes" id="UP000181899">
    <property type="component" value="Unassembled WGS sequence"/>
</dbReference>
<reference evidence="2 3" key="1">
    <citation type="submission" date="2016-10" db="EMBL/GenBank/DDBJ databases">
        <authorList>
            <person name="de Groot N.N."/>
        </authorList>
    </citation>
    <scope>NUCLEOTIDE SEQUENCE [LARGE SCALE GENOMIC DNA]</scope>
    <source>
        <strain evidence="2 3">ML2</strain>
    </source>
</reference>
<keyword evidence="1" id="KW-1133">Transmembrane helix</keyword>
<dbReference type="InterPro" id="IPR038765">
    <property type="entry name" value="Papain-like_cys_pep_sf"/>
</dbReference>
<accession>A0A1I5CV47</accession>
<dbReference type="SUPFAM" id="SSF54001">
    <property type="entry name" value="Cysteine proteinases"/>
    <property type="match status" value="1"/>
</dbReference>
<dbReference type="eggNOG" id="ENOG5033SEW">
    <property type="taxonomic scope" value="Bacteria"/>
</dbReference>
<gene>
    <name evidence="2" type="ORF">SAMN04488695_10755</name>
</gene>
<feature type="transmembrane region" description="Helical" evidence="1">
    <location>
        <begin position="32"/>
        <end position="49"/>
    </location>
</feature>
<keyword evidence="1" id="KW-0472">Membrane</keyword>
<protein>
    <recommendedName>
        <fullName evidence="4">NlpC/P60 family protein</fullName>
    </recommendedName>
</protein>
<dbReference type="EMBL" id="FOVK01000007">
    <property type="protein sequence ID" value="SFN90501.1"/>
    <property type="molecule type" value="Genomic_DNA"/>
</dbReference>
<evidence type="ECO:0000313" key="3">
    <source>
        <dbReference type="Proteomes" id="UP000181899"/>
    </source>
</evidence>
<name>A0A1I5CV47_9CLOT</name>
<dbReference type="Gene3D" id="3.90.1720.10">
    <property type="entry name" value="endopeptidase domain like (from Nostoc punctiforme)"/>
    <property type="match status" value="1"/>
</dbReference>
<sequence>MKRVEDRLKFHGNERVKRIQEVRKRNRRKRRLWVGLLVMAFLVAAIFMMDQKGLFELFFDHRVQYEGSSEYVEVLSEDGAVSRNALITLSQTLINHPYSLGQESLNLGKPEGPLGSAAFVDWVYYNLSGKALSAGSSSAGPLATKIWENSTSIMENELQPGDLGFTIIPEGSKVNAIGIYLGEIEGDKVFIHAGGVQYKAEGLPEGRIVISFNNVLKRNNRDLNGHKFSPSAPSTQFVYYRRPNVTFIE</sequence>
<keyword evidence="1" id="KW-0812">Transmembrane</keyword>
<evidence type="ECO:0000313" key="2">
    <source>
        <dbReference type="EMBL" id="SFN90501.1"/>
    </source>
</evidence>
<proteinExistence type="predicted"/>
<evidence type="ECO:0000256" key="1">
    <source>
        <dbReference type="SAM" id="Phobius"/>
    </source>
</evidence>
<organism evidence="2 3">
    <name type="scientific">Proteiniclasticum ruminis</name>
    <dbReference type="NCBI Taxonomy" id="398199"/>
    <lineage>
        <taxon>Bacteria</taxon>
        <taxon>Bacillati</taxon>
        <taxon>Bacillota</taxon>
        <taxon>Clostridia</taxon>
        <taxon>Eubacteriales</taxon>
        <taxon>Clostridiaceae</taxon>
        <taxon>Proteiniclasticum</taxon>
    </lineage>
</organism>